<reference evidence="3" key="1">
    <citation type="journal article" date="2020" name="bioRxiv">
        <title>A rank-normalized archaeal taxonomy based on genome phylogeny resolves widespread incomplete and uneven classifications.</title>
        <authorList>
            <person name="Rinke C."/>
            <person name="Chuvochina M."/>
            <person name="Mussig A.J."/>
            <person name="Chaumeil P.-A."/>
            <person name="Waite D.W."/>
            <person name="Whitman W.B."/>
            <person name="Parks D.H."/>
            <person name="Hugenholtz P."/>
        </authorList>
    </citation>
    <scope>NUCLEOTIDE SEQUENCE [LARGE SCALE GENOMIC DNA]</scope>
</reference>
<organism evidence="2 3">
    <name type="scientific">Methanobacterium subterraneum</name>
    <dbReference type="NCBI Taxonomy" id="59277"/>
    <lineage>
        <taxon>Archaea</taxon>
        <taxon>Methanobacteriati</taxon>
        <taxon>Methanobacteriota</taxon>
        <taxon>Methanomada group</taxon>
        <taxon>Methanobacteria</taxon>
        <taxon>Methanobacteriales</taxon>
        <taxon>Methanobacteriaceae</taxon>
        <taxon>Methanobacterium</taxon>
    </lineage>
</organism>
<dbReference type="Proteomes" id="UP000586031">
    <property type="component" value="Unassembled WGS sequence"/>
</dbReference>
<evidence type="ECO:0000313" key="2">
    <source>
        <dbReference type="EMBL" id="HII83401.1"/>
    </source>
</evidence>
<gene>
    <name evidence="2" type="ORF">HA271_00860</name>
</gene>
<protein>
    <submittedName>
        <fullName evidence="2">HNH endonuclease</fullName>
    </submittedName>
</protein>
<accession>A0A7J4THM5</accession>
<name>A0A7J4THM5_9EURY</name>
<keyword evidence="2" id="KW-0378">Hydrolase</keyword>
<dbReference type="AlphaFoldDB" id="A0A7J4THM5"/>
<feature type="domain" description="HNH nuclease" evidence="1">
    <location>
        <begin position="16"/>
        <end position="73"/>
    </location>
</feature>
<dbReference type="InterPro" id="IPR003615">
    <property type="entry name" value="HNH_nuc"/>
</dbReference>
<dbReference type="EMBL" id="DUHE01000025">
    <property type="protein sequence ID" value="HII83401.1"/>
    <property type="molecule type" value="Genomic_DNA"/>
</dbReference>
<keyword evidence="2" id="KW-0540">Nuclease</keyword>
<dbReference type="CDD" id="cd00085">
    <property type="entry name" value="HNHc"/>
    <property type="match status" value="1"/>
</dbReference>
<comment type="caution">
    <text evidence="2">The sequence shown here is derived from an EMBL/GenBank/DDBJ whole genome shotgun (WGS) entry which is preliminary data.</text>
</comment>
<dbReference type="Pfam" id="PF01844">
    <property type="entry name" value="HNH"/>
    <property type="match status" value="1"/>
</dbReference>
<dbReference type="Gene3D" id="1.10.30.50">
    <property type="match status" value="1"/>
</dbReference>
<evidence type="ECO:0000313" key="3">
    <source>
        <dbReference type="Proteomes" id="UP000586031"/>
    </source>
</evidence>
<keyword evidence="2" id="KW-0255">Endonuclease</keyword>
<dbReference type="GO" id="GO:0008270">
    <property type="term" value="F:zinc ion binding"/>
    <property type="evidence" value="ECO:0007669"/>
    <property type="project" value="InterPro"/>
</dbReference>
<dbReference type="SMART" id="SM00507">
    <property type="entry name" value="HNHc"/>
    <property type="match status" value="1"/>
</dbReference>
<dbReference type="GO" id="GO:0004519">
    <property type="term" value="F:endonuclease activity"/>
    <property type="evidence" value="ECO:0007669"/>
    <property type="project" value="UniProtKB-KW"/>
</dbReference>
<dbReference type="InterPro" id="IPR002711">
    <property type="entry name" value="HNH"/>
</dbReference>
<evidence type="ECO:0000259" key="1">
    <source>
        <dbReference type="SMART" id="SM00507"/>
    </source>
</evidence>
<proteinExistence type="predicted"/>
<dbReference type="GO" id="GO:0003676">
    <property type="term" value="F:nucleic acid binding"/>
    <property type="evidence" value="ECO:0007669"/>
    <property type="project" value="InterPro"/>
</dbReference>
<sequence length="535" mass="62190">MGSLYLNRLSLKERESLVERLFQSQKEVCFICENMIDLKLHKDALDIDHIVPTKLGGKDDPINFALTHSSCNRSKQASDLNIARILHHFDELKNNISAENRGPNLDDILKLKNGSQYGIIFNKQNGRVQYSLPEIGNNQIVDLPVYIDELSGFEYFFTNLPIEYLYHDDKINPRPIGQNISKLIQEFYLKRPQLHISLAWIDLNSPKTKVRVFDGQHKAAAQVLLGVKQLPVRIFINPDPDVLLTTNTNAGTTLRQVAFDKSVQRHLGSALYVDRIEKYKTDCNLSDDDYNFSERDLLKYFKGESREMKRYILDAVRDSVTHNPENKLKDYVDFGGRGKDRPLSYSTIEKTFYSFFIFQDVLETPINYRLEEGGNPRELEKEQILELMNAIAEEIFIGKFDSDIGTSQIESKIQKGENLPLHHIRAFRMSKEEILYNWLRYIEQIIKNYFIMQGKPIQENKLFQYKFPEPLWERIKIFIKNMANLPIWINKELSSTVFGGKQGNDYWQTIFETGKTPQGLQVLADPIDLMKMIKD</sequence>